<dbReference type="SUPFAM" id="SSF53155">
    <property type="entry name" value="Methylated DNA-protein cysteine methyltransferase domain"/>
    <property type="match status" value="1"/>
</dbReference>
<name>A0AAU6S9G7_9MICO</name>
<protein>
    <submittedName>
        <fullName evidence="5">Methylated-DNA--[protein]-cysteine S-methyltransferase</fullName>
    </submittedName>
</protein>
<dbReference type="AlphaFoldDB" id="A0AAU6S9G7"/>
<dbReference type="EMBL" id="CP151632">
    <property type="protein sequence ID" value="WZO33552.1"/>
    <property type="molecule type" value="Genomic_DNA"/>
</dbReference>
<dbReference type="PANTHER" id="PTHR10815:SF5">
    <property type="entry name" value="METHYLATED-DNA--PROTEIN-CYSTEINE METHYLTRANSFERASE"/>
    <property type="match status" value="1"/>
</dbReference>
<dbReference type="InterPro" id="IPR014048">
    <property type="entry name" value="MethylDNA_cys_MeTrfase_DNA-bd"/>
</dbReference>
<dbReference type="SUPFAM" id="SSF46767">
    <property type="entry name" value="Methylated DNA-protein cysteine methyltransferase, C-terminal domain"/>
    <property type="match status" value="1"/>
</dbReference>
<dbReference type="GO" id="GO:0006281">
    <property type="term" value="P:DNA repair"/>
    <property type="evidence" value="ECO:0007669"/>
    <property type="project" value="InterPro"/>
</dbReference>
<feature type="domain" description="Methylguanine DNA methyltransferase ribonuclease-like" evidence="4">
    <location>
        <begin position="11"/>
        <end position="99"/>
    </location>
</feature>
<dbReference type="Pfam" id="PF01035">
    <property type="entry name" value="DNA_binding_1"/>
    <property type="match status" value="1"/>
</dbReference>
<dbReference type="InterPro" id="IPR036388">
    <property type="entry name" value="WH-like_DNA-bd_sf"/>
</dbReference>
<gene>
    <name evidence="5" type="ORF">MRBLWS13_001180</name>
</gene>
<evidence type="ECO:0000259" key="3">
    <source>
        <dbReference type="Pfam" id="PF01035"/>
    </source>
</evidence>
<dbReference type="InterPro" id="IPR036217">
    <property type="entry name" value="MethylDNA_cys_MeTrfase_DNAb"/>
</dbReference>
<sequence length="230" mass="23869">MTPEEPPRFRVHPSPIGDILIVTTADGIVTLHPFDGPLRTEIERVALQLRAVPVPDEGTDASSPSSRRTRAADSVFDVAIAQLDEYFEGERRGFELPLDWRLVRGFTHAALEAVCDIPYGETASYGEVAVMAGTARAARAVGTACATTPFSIVVPVHRVVRADGSLGEYGGRPDLKRFLIELEQGPGIPPAPSGAHATDAEAASDAPSGADATGAGAPAAPVGAKPAAGV</sequence>
<feature type="region of interest" description="Disordered" evidence="2">
    <location>
        <begin position="187"/>
        <end position="230"/>
    </location>
</feature>
<feature type="domain" description="Methylated-DNA-[protein]-cysteine S-methyltransferase DNA binding" evidence="3">
    <location>
        <begin position="106"/>
        <end position="184"/>
    </location>
</feature>
<keyword evidence="1" id="KW-0227">DNA damage</keyword>
<dbReference type="GO" id="GO:0003908">
    <property type="term" value="F:methylated-DNA-[protein]-cysteine S-methyltransferase activity"/>
    <property type="evidence" value="ECO:0007669"/>
    <property type="project" value="InterPro"/>
</dbReference>
<dbReference type="CDD" id="cd06445">
    <property type="entry name" value="ATase"/>
    <property type="match status" value="1"/>
</dbReference>
<evidence type="ECO:0000259" key="4">
    <source>
        <dbReference type="Pfam" id="PF02870"/>
    </source>
</evidence>
<dbReference type="PANTHER" id="PTHR10815">
    <property type="entry name" value="METHYLATED-DNA--PROTEIN-CYSTEINE METHYLTRANSFERASE"/>
    <property type="match status" value="1"/>
</dbReference>
<dbReference type="Pfam" id="PF02870">
    <property type="entry name" value="Methyltransf_1N"/>
    <property type="match status" value="1"/>
</dbReference>
<dbReference type="NCBIfam" id="TIGR00589">
    <property type="entry name" value="ogt"/>
    <property type="match status" value="1"/>
</dbReference>
<dbReference type="InterPro" id="IPR036631">
    <property type="entry name" value="MGMT_N_sf"/>
</dbReference>
<evidence type="ECO:0000256" key="1">
    <source>
        <dbReference type="ARBA" id="ARBA00022763"/>
    </source>
</evidence>
<accession>A0AAU6S9G7</accession>
<dbReference type="RefSeq" id="WP_349428096.1">
    <property type="nucleotide sequence ID" value="NZ_CP151632.1"/>
</dbReference>
<reference evidence="5" key="1">
    <citation type="submission" date="2024-04" db="EMBL/GenBank/DDBJ databases">
        <authorList>
            <person name="Roder T."/>
            <person name="Oberhansli S."/>
            <person name="Kreuzer M."/>
        </authorList>
    </citation>
    <scope>NUCLEOTIDE SEQUENCE</scope>
    <source>
        <strain evidence="5">LWS13-1.2</strain>
    </source>
</reference>
<dbReference type="Gene3D" id="3.30.160.70">
    <property type="entry name" value="Methylated DNA-protein cysteine methyltransferase domain"/>
    <property type="match status" value="1"/>
</dbReference>
<evidence type="ECO:0000313" key="5">
    <source>
        <dbReference type="EMBL" id="WZO33552.1"/>
    </source>
</evidence>
<evidence type="ECO:0000256" key="2">
    <source>
        <dbReference type="SAM" id="MobiDB-lite"/>
    </source>
</evidence>
<organism evidence="5">
    <name type="scientific">Microbacterium sp. LWS13-1.2</name>
    <dbReference type="NCBI Taxonomy" id="3135264"/>
    <lineage>
        <taxon>Bacteria</taxon>
        <taxon>Bacillati</taxon>
        <taxon>Actinomycetota</taxon>
        <taxon>Actinomycetes</taxon>
        <taxon>Micrococcales</taxon>
        <taxon>Microbacteriaceae</taxon>
        <taxon>Microbacterium</taxon>
    </lineage>
</organism>
<dbReference type="Gene3D" id="1.10.10.10">
    <property type="entry name" value="Winged helix-like DNA-binding domain superfamily/Winged helix DNA-binding domain"/>
    <property type="match status" value="1"/>
</dbReference>
<dbReference type="InterPro" id="IPR008332">
    <property type="entry name" value="MethylG_MeTrfase_N"/>
</dbReference>
<feature type="compositionally biased region" description="Low complexity" evidence="2">
    <location>
        <begin position="195"/>
        <end position="230"/>
    </location>
</feature>
<proteinExistence type="predicted"/>